<keyword evidence="10" id="KW-0805">Transcription regulation</keyword>
<feature type="compositionally biased region" description="Basic and acidic residues" evidence="14">
    <location>
        <begin position="62"/>
        <end position="86"/>
    </location>
</feature>
<keyword evidence="7 13" id="KW-0808">Transferase</keyword>
<dbReference type="GO" id="GO:0008168">
    <property type="term" value="F:methyltransferase activity"/>
    <property type="evidence" value="ECO:0007669"/>
    <property type="project" value="UniProtKB-KW"/>
</dbReference>
<evidence type="ECO:0000256" key="4">
    <source>
        <dbReference type="ARBA" id="ARBA00022491"/>
    </source>
</evidence>
<feature type="region of interest" description="Disordered" evidence="14">
    <location>
        <begin position="31"/>
        <end position="150"/>
    </location>
</feature>
<keyword evidence="11" id="KW-0804">Transcription</keyword>
<sequence>MSKLFSECAWEADLPSIGSSFSFSKKLGRVKLKEKKSEDSVRKGDNNKKLKEQNVGWSVLLPKKDETRNGDSDRKGPVSTNRDRNGKVTNGKNDNPKSKKRKAPEDGYDRHSAVSTDKSDDKSSMKKRKSNDHLKRTKQEASKKCGNVEPAGSLRDKLVERLKGSRFRYINEQLYKTTGEEAKKLFQEDPESFVAYHEGYRHQIVQWSMNPLDRIIKNIRKLPRDTVVADFGCGEARLAESIPNQTYSLDLVAYNSSVIACDMSNTPLESNFVNVVVFCLSLMGTNLVDFLLEANRVLKVGGLLKIAEVSSRFDNVNEFVANVKKCGFELVNKDLTHKLFYFFNFKKERTVIKGSIKIQPFSLKPCLYKKR</sequence>
<dbReference type="InterPro" id="IPR042036">
    <property type="entry name" value="RRP8_N"/>
</dbReference>
<protein>
    <recommendedName>
        <fullName evidence="3 13">Ribosomal RNA-processing protein 8</fullName>
        <ecNumber evidence="13">2.1.1.-</ecNumber>
    </recommendedName>
</protein>
<evidence type="ECO:0000256" key="14">
    <source>
        <dbReference type="SAM" id="MobiDB-lite"/>
    </source>
</evidence>
<keyword evidence="9" id="KW-0156">Chromatin regulator</keyword>
<feature type="compositionally biased region" description="Basic and acidic residues" evidence="14">
    <location>
        <begin position="103"/>
        <end position="124"/>
    </location>
</feature>
<evidence type="ECO:0000256" key="9">
    <source>
        <dbReference type="ARBA" id="ARBA00022853"/>
    </source>
</evidence>
<dbReference type="PROSITE" id="PS01184">
    <property type="entry name" value="UBIE_2"/>
    <property type="match status" value="1"/>
</dbReference>
<dbReference type="AlphaFoldDB" id="A0A182JH36"/>
<evidence type="ECO:0000256" key="13">
    <source>
        <dbReference type="RuleBase" id="RU365074"/>
    </source>
</evidence>
<evidence type="ECO:0000256" key="10">
    <source>
        <dbReference type="ARBA" id="ARBA00023015"/>
    </source>
</evidence>
<dbReference type="Gene3D" id="1.10.10.2150">
    <property type="entry name" value="Ribosomal RNA-processing protein 8, N-terminal domain"/>
    <property type="match status" value="1"/>
</dbReference>
<dbReference type="GO" id="GO:0000183">
    <property type="term" value="P:rDNA heterochromatin formation"/>
    <property type="evidence" value="ECO:0007669"/>
    <property type="project" value="TreeGrafter"/>
</dbReference>
<proteinExistence type="inferred from homology"/>
<feature type="compositionally biased region" description="Basic and acidic residues" evidence="14">
    <location>
        <begin position="35"/>
        <end position="52"/>
    </location>
</feature>
<evidence type="ECO:0000256" key="7">
    <source>
        <dbReference type="ARBA" id="ARBA00022679"/>
    </source>
</evidence>
<dbReference type="STRING" id="41427.A0A182JH36"/>
<dbReference type="FunFam" id="3.40.50.150:FF:000068">
    <property type="entry name" value="Ribosomal RNA-processing protein 8"/>
    <property type="match status" value="1"/>
</dbReference>
<dbReference type="SUPFAM" id="SSF53335">
    <property type="entry name" value="S-adenosyl-L-methionine-dependent methyltransferases"/>
    <property type="match status" value="1"/>
</dbReference>
<dbReference type="GO" id="GO:0042149">
    <property type="term" value="P:cellular response to glucose starvation"/>
    <property type="evidence" value="ECO:0007669"/>
    <property type="project" value="TreeGrafter"/>
</dbReference>
<dbReference type="VEuPathDB" id="VectorBase:AATE017973"/>
<evidence type="ECO:0000256" key="12">
    <source>
        <dbReference type="ARBA" id="ARBA00023242"/>
    </source>
</evidence>
<keyword evidence="8 13" id="KW-0949">S-adenosyl-L-methionine</keyword>
<keyword evidence="5 13" id="KW-0698">rRNA processing</keyword>
<dbReference type="FunFam" id="1.10.10.2150:FF:000001">
    <property type="entry name" value="Ribosomal RNA-processing protein 8"/>
    <property type="match status" value="1"/>
</dbReference>
<evidence type="ECO:0000256" key="5">
    <source>
        <dbReference type="ARBA" id="ARBA00022552"/>
    </source>
</evidence>
<dbReference type="PANTHER" id="PTHR12787">
    <property type="entry name" value="RIBOSOMAL RNA-PROCESSING PROTEIN 8"/>
    <property type="match status" value="1"/>
</dbReference>
<dbReference type="GO" id="GO:0046015">
    <property type="term" value="P:regulation of transcription by glucose"/>
    <property type="evidence" value="ECO:0007669"/>
    <property type="project" value="TreeGrafter"/>
</dbReference>
<evidence type="ECO:0000256" key="1">
    <source>
        <dbReference type="ARBA" id="ARBA00004604"/>
    </source>
</evidence>
<dbReference type="PANTHER" id="PTHR12787:SF0">
    <property type="entry name" value="RIBOSOMAL RNA-PROCESSING PROTEIN 8"/>
    <property type="match status" value="1"/>
</dbReference>
<keyword evidence="6 13" id="KW-0489">Methyltransferase</keyword>
<comment type="subcellular location">
    <subcellularLocation>
        <location evidence="1 13">Nucleus</location>
        <location evidence="1 13">Nucleolus</location>
    </subcellularLocation>
</comment>
<dbReference type="GO" id="GO:0006364">
    <property type="term" value="P:rRNA processing"/>
    <property type="evidence" value="ECO:0007669"/>
    <property type="project" value="UniProtKB-UniRule"/>
</dbReference>
<keyword evidence="12 13" id="KW-0539">Nucleus</keyword>
<comment type="similarity">
    <text evidence="2 13">Belongs to the methyltransferase superfamily. RRP8 family.</text>
</comment>
<comment type="function">
    <text evidence="13">Probable methyltransferase required to silence rDNA.</text>
</comment>
<dbReference type="InterPro" id="IPR023576">
    <property type="entry name" value="UbiE/COQ5_MeTrFase_CS"/>
</dbReference>
<evidence type="ECO:0000256" key="11">
    <source>
        <dbReference type="ARBA" id="ARBA00023163"/>
    </source>
</evidence>
<evidence type="ECO:0000313" key="15">
    <source>
        <dbReference type="EnsemblMetazoa" id="AATE017973-PA.1"/>
    </source>
</evidence>
<dbReference type="GO" id="GO:0032259">
    <property type="term" value="P:methylation"/>
    <property type="evidence" value="ECO:0007669"/>
    <property type="project" value="UniProtKB-KW"/>
</dbReference>
<feature type="compositionally biased region" description="Basic and acidic residues" evidence="14">
    <location>
        <begin position="131"/>
        <end position="143"/>
    </location>
</feature>
<evidence type="ECO:0000256" key="8">
    <source>
        <dbReference type="ARBA" id="ARBA00022691"/>
    </source>
</evidence>
<name>A0A182JH36_ANOAO</name>
<evidence type="ECO:0000256" key="3">
    <source>
        <dbReference type="ARBA" id="ARBA00020203"/>
    </source>
</evidence>
<keyword evidence="4" id="KW-0678">Repressor</keyword>
<evidence type="ECO:0000256" key="6">
    <source>
        <dbReference type="ARBA" id="ARBA00022603"/>
    </source>
</evidence>
<evidence type="ECO:0000256" key="2">
    <source>
        <dbReference type="ARBA" id="ARBA00006301"/>
    </source>
</evidence>
<dbReference type="GO" id="GO:0005677">
    <property type="term" value="C:chromatin silencing complex"/>
    <property type="evidence" value="ECO:0007669"/>
    <property type="project" value="TreeGrafter"/>
</dbReference>
<dbReference type="InterPro" id="IPR029063">
    <property type="entry name" value="SAM-dependent_MTases_sf"/>
</dbReference>
<dbReference type="GO" id="GO:0005730">
    <property type="term" value="C:nucleolus"/>
    <property type="evidence" value="ECO:0007669"/>
    <property type="project" value="UniProtKB-SubCell"/>
</dbReference>
<dbReference type="GO" id="GO:0033553">
    <property type="term" value="C:rDNA heterochromatin"/>
    <property type="evidence" value="ECO:0007669"/>
    <property type="project" value="TreeGrafter"/>
</dbReference>
<accession>A0A182JH36</accession>
<reference evidence="15" key="1">
    <citation type="submission" date="2022-08" db="UniProtKB">
        <authorList>
            <consortium name="EnsemblMetazoa"/>
        </authorList>
    </citation>
    <scope>IDENTIFICATION</scope>
    <source>
        <strain evidence="15">EBRO</strain>
    </source>
</reference>
<dbReference type="InterPro" id="IPR007823">
    <property type="entry name" value="RRP8"/>
</dbReference>
<organism evidence="15">
    <name type="scientific">Anopheles atroparvus</name>
    <name type="common">European mosquito</name>
    <dbReference type="NCBI Taxonomy" id="41427"/>
    <lineage>
        <taxon>Eukaryota</taxon>
        <taxon>Metazoa</taxon>
        <taxon>Ecdysozoa</taxon>
        <taxon>Arthropoda</taxon>
        <taxon>Hexapoda</taxon>
        <taxon>Insecta</taxon>
        <taxon>Pterygota</taxon>
        <taxon>Neoptera</taxon>
        <taxon>Endopterygota</taxon>
        <taxon>Diptera</taxon>
        <taxon>Nematocera</taxon>
        <taxon>Culicoidea</taxon>
        <taxon>Culicidae</taxon>
        <taxon>Anophelinae</taxon>
        <taxon>Anopheles</taxon>
    </lineage>
</organism>
<dbReference type="Gene3D" id="3.40.50.150">
    <property type="entry name" value="Vaccinia Virus protein VP39"/>
    <property type="match status" value="1"/>
</dbReference>
<dbReference type="EC" id="2.1.1.-" evidence="13"/>
<dbReference type="Pfam" id="PF05148">
    <property type="entry name" value="Methyltransf_8"/>
    <property type="match status" value="1"/>
</dbReference>
<dbReference type="EnsemblMetazoa" id="AATE017973-RA">
    <property type="protein sequence ID" value="AATE017973-PA.1"/>
    <property type="gene ID" value="AATE017973"/>
</dbReference>